<evidence type="ECO:0000256" key="2">
    <source>
        <dbReference type="ARBA" id="ARBA00014783"/>
    </source>
</evidence>
<evidence type="ECO:0000256" key="8">
    <source>
        <dbReference type="ARBA" id="ARBA00022777"/>
    </source>
</evidence>
<comment type="function">
    <text evidence="1">The phosphoenolpyruvate-dependent sugar phosphotransferase system (sugar PTS), a major carbohydrate active transport system, catalyzes the phosphorylation of incoming sugar substrates concomitantly with their translocation across the cell membrane. The enzyme II CmtAB PTS system is involved in D-mannitol transport.</text>
</comment>
<keyword evidence="4" id="KW-0597">Phosphoprotein</keyword>
<keyword evidence="14" id="KW-1185">Reference proteome</keyword>
<evidence type="ECO:0000256" key="4">
    <source>
        <dbReference type="ARBA" id="ARBA00022553"/>
    </source>
</evidence>
<evidence type="ECO:0000256" key="7">
    <source>
        <dbReference type="ARBA" id="ARBA00022683"/>
    </source>
</evidence>
<keyword evidence="7" id="KW-0598">Phosphotransferase system</keyword>
<protein>
    <recommendedName>
        <fullName evidence="2">Mannitol-specific phosphotransferase enzyme IIA component</fullName>
    </recommendedName>
    <alternativeName>
        <fullName evidence="10">EIIA</fullName>
    </alternativeName>
    <alternativeName>
        <fullName evidence="11">EIII</fullName>
    </alternativeName>
    <alternativeName>
        <fullName evidence="9">PTS system mannitol-specific EIIA component</fullName>
    </alternativeName>
</protein>
<dbReference type="InterPro" id="IPR050893">
    <property type="entry name" value="Sugar_PTS"/>
</dbReference>
<dbReference type="InterPro" id="IPR016152">
    <property type="entry name" value="PTrfase/Anion_transptr"/>
</dbReference>
<keyword evidence="3" id="KW-0813">Transport</keyword>
<dbReference type="EMBL" id="JAESWC010000001">
    <property type="protein sequence ID" value="MBL4934449.1"/>
    <property type="molecule type" value="Genomic_DNA"/>
</dbReference>
<keyword evidence="5 13" id="KW-0762">Sugar transport</keyword>
<accession>A0ABS1T541</accession>
<dbReference type="Proteomes" id="UP000632377">
    <property type="component" value="Unassembled WGS sequence"/>
</dbReference>
<dbReference type="RefSeq" id="WP_202747084.1">
    <property type="nucleotide sequence ID" value="NZ_JAESWC010000001.1"/>
</dbReference>
<feature type="domain" description="PTS EIIA type-2" evidence="12">
    <location>
        <begin position="20"/>
        <end position="160"/>
    </location>
</feature>
<reference evidence="13 14" key="1">
    <citation type="submission" date="2021-01" db="EMBL/GenBank/DDBJ databases">
        <title>Genome public.</title>
        <authorList>
            <person name="Liu C."/>
            <person name="Sun Q."/>
        </authorList>
    </citation>
    <scope>NUCLEOTIDE SEQUENCE [LARGE SCALE GENOMIC DNA]</scope>
    <source>
        <strain evidence="13 14">YIM B02515</strain>
    </source>
</reference>
<dbReference type="Gene3D" id="3.40.930.10">
    <property type="entry name" value="Mannitol-specific EII, Chain A"/>
    <property type="match status" value="1"/>
</dbReference>
<evidence type="ECO:0000256" key="11">
    <source>
        <dbReference type="ARBA" id="ARBA00030962"/>
    </source>
</evidence>
<gene>
    <name evidence="13" type="ORF">JK636_01605</name>
</gene>
<dbReference type="CDD" id="cd00211">
    <property type="entry name" value="PTS_IIA_fru"/>
    <property type="match status" value="1"/>
</dbReference>
<evidence type="ECO:0000256" key="5">
    <source>
        <dbReference type="ARBA" id="ARBA00022597"/>
    </source>
</evidence>
<evidence type="ECO:0000256" key="3">
    <source>
        <dbReference type="ARBA" id="ARBA00022448"/>
    </source>
</evidence>
<proteinExistence type="predicted"/>
<keyword evidence="6" id="KW-0808">Transferase</keyword>
<organism evidence="13 14">
    <name type="scientific">Clostridium rhizosphaerae</name>
    <dbReference type="NCBI Taxonomy" id="2803861"/>
    <lineage>
        <taxon>Bacteria</taxon>
        <taxon>Bacillati</taxon>
        <taxon>Bacillota</taxon>
        <taxon>Clostridia</taxon>
        <taxon>Eubacteriales</taxon>
        <taxon>Clostridiaceae</taxon>
        <taxon>Clostridium</taxon>
    </lineage>
</organism>
<evidence type="ECO:0000256" key="1">
    <source>
        <dbReference type="ARBA" id="ARBA00002434"/>
    </source>
</evidence>
<dbReference type="PANTHER" id="PTHR30181">
    <property type="entry name" value="MANNITOL PERMEASE IIC COMPONENT"/>
    <property type="match status" value="1"/>
</dbReference>
<sequence length="160" mass="17744">MSFGFFSSFRNKNKKSEENEVLSKNNIKVGLKAVDKYEAIKMAGRLLAESGYVDENYIDAMIQREDDLSTYMGNGVAIPHGVGRAKEFIKKSGLVVLQFPEGIDFGGENAYLVIGIAGVGDEHLNILSNIATIIGEDENTVSILRDTEDVDYIYKTFTEF</sequence>
<evidence type="ECO:0000259" key="12">
    <source>
        <dbReference type="PROSITE" id="PS51094"/>
    </source>
</evidence>
<comment type="caution">
    <text evidence="13">The sequence shown here is derived from an EMBL/GenBank/DDBJ whole genome shotgun (WGS) entry which is preliminary data.</text>
</comment>
<dbReference type="InterPro" id="IPR002178">
    <property type="entry name" value="PTS_EIIA_type-2_dom"/>
</dbReference>
<evidence type="ECO:0000313" key="13">
    <source>
        <dbReference type="EMBL" id="MBL4934449.1"/>
    </source>
</evidence>
<evidence type="ECO:0000313" key="14">
    <source>
        <dbReference type="Proteomes" id="UP000632377"/>
    </source>
</evidence>
<evidence type="ECO:0000256" key="9">
    <source>
        <dbReference type="ARBA" id="ARBA00029908"/>
    </source>
</evidence>
<evidence type="ECO:0000256" key="6">
    <source>
        <dbReference type="ARBA" id="ARBA00022679"/>
    </source>
</evidence>
<dbReference type="SUPFAM" id="SSF55804">
    <property type="entry name" value="Phoshotransferase/anion transport protein"/>
    <property type="match status" value="1"/>
</dbReference>
<dbReference type="PROSITE" id="PS00372">
    <property type="entry name" value="PTS_EIIA_TYPE_2_HIS"/>
    <property type="match status" value="1"/>
</dbReference>
<dbReference type="Pfam" id="PF00359">
    <property type="entry name" value="PTS_EIIA_2"/>
    <property type="match status" value="1"/>
</dbReference>
<dbReference type="PROSITE" id="PS51094">
    <property type="entry name" value="PTS_EIIA_TYPE_2"/>
    <property type="match status" value="1"/>
</dbReference>
<name>A0ABS1T541_9CLOT</name>
<keyword evidence="8" id="KW-0418">Kinase</keyword>
<evidence type="ECO:0000256" key="10">
    <source>
        <dbReference type="ARBA" id="ARBA00030956"/>
    </source>
</evidence>
<dbReference type="PANTHER" id="PTHR30181:SF2">
    <property type="entry name" value="PTS SYSTEM MANNITOL-SPECIFIC EIICBA COMPONENT"/>
    <property type="match status" value="1"/>
</dbReference>